<reference evidence="1 2" key="2">
    <citation type="journal article" date="2022" name="Mol. Ecol. Resour.">
        <title>The genomes of chicory, endive, great burdock and yacon provide insights into Asteraceae paleo-polyploidization history and plant inulin production.</title>
        <authorList>
            <person name="Fan W."/>
            <person name="Wang S."/>
            <person name="Wang H."/>
            <person name="Wang A."/>
            <person name="Jiang F."/>
            <person name="Liu H."/>
            <person name="Zhao H."/>
            <person name="Xu D."/>
            <person name="Zhang Y."/>
        </authorList>
    </citation>
    <scope>NUCLEOTIDE SEQUENCE [LARGE SCALE GENOMIC DNA]</scope>
    <source>
        <strain evidence="2">cv. Yunnan</strain>
        <tissue evidence="1">Leaves</tissue>
    </source>
</reference>
<protein>
    <submittedName>
        <fullName evidence="1">Uncharacterized protein</fullName>
    </submittedName>
</protein>
<organism evidence="1 2">
    <name type="scientific">Smallanthus sonchifolius</name>
    <dbReference type="NCBI Taxonomy" id="185202"/>
    <lineage>
        <taxon>Eukaryota</taxon>
        <taxon>Viridiplantae</taxon>
        <taxon>Streptophyta</taxon>
        <taxon>Embryophyta</taxon>
        <taxon>Tracheophyta</taxon>
        <taxon>Spermatophyta</taxon>
        <taxon>Magnoliopsida</taxon>
        <taxon>eudicotyledons</taxon>
        <taxon>Gunneridae</taxon>
        <taxon>Pentapetalae</taxon>
        <taxon>asterids</taxon>
        <taxon>campanulids</taxon>
        <taxon>Asterales</taxon>
        <taxon>Asteraceae</taxon>
        <taxon>Asteroideae</taxon>
        <taxon>Heliantheae alliance</taxon>
        <taxon>Millerieae</taxon>
        <taxon>Smallanthus</taxon>
    </lineage>
</organism>
<evidence type="ECO:0000313" key="1">
    <source>
        <dbReference type="EMBL" id="KAI3686566.1"/>
    </source>
</evidence>
<comment type="caution">
    <text evidence="1">The sequence shown here is derived from an EMBL/GenBank/DDBJ whole genome shotgun (WGS) entry which is preliminary data.</text>
</comment>
<evidence type="ECO:0000313" key="2">
    <source>
        <dbReference type="Proteomes" id="UP001056120"/>
    </source>
</evidence>
<accession>A0ACB8YMT2</accession>
<gene>
    <name evidence="1" type="ORF">L1987_80245</name>
</gene>
<proteinExistence type="predicted"/>
<name>A0ACB8YMT2_9ASTR</name>
<reference evidence="2" key="1">
    <citation type="journal article" date="2022" name="Mol. Ecol. Resour.">
        <title>The genomes of chicory, endive, great burdock and yacon provide insights into Asteraceae palaeo-polyploidization history and plant inulin production.</title>
        <authorList>
            <person name="Fan W."/>
            <person name="Wang S."/>
            <person name="Wang H."/>
            <person name="Wang A."/>
            <person name="Jiang F."/>
            <person name="Liu H."/>
            <person name="Zhao H."/>
            <person name="Xu D."/>
            <person name="Zhang Y."/>
        </authorList>
    </citation>
    <scope>NUCLEOTIDE SEQUENCE [LARGE SCALE GENOMIC DNA]</scope>
    <source>
        <strain evidence="2">cv. Yunnan</strain>
    </source>
</reference>
<dbReference type="Proteomes" id="UP001056120">
    <property type="component" value="Linkage Group LG27"/>
</dbReference>
<sequence>MVRILERYEQQHSNTERELNETNHLSEECWTLGHAKLKDRIDLLQRNQRNLMGEDIDSLNLKELHHLEQQLETALRRLRLKKIKGKEKEPVEPPLVDLQTQHETYQRGEIEERQRQRQPLTVIPYWMLQ</sequence>
<keyword evidence="2" id="KW-1185">Reference proteome</keyword>
<dbReference type="EMBL" id="CM042044">
    <property type="protein sequence ID" value="KAI3686566.1"/>
    <property type="molecule type" value="Genomic_DNA"/>
</dbReference>